<dbReference type="RefSeq" id="WP_055661822.1">
    <property type="nucleotide sequence ID" value="NZ_CYPR01000002.1"/>
</dbReference>
<dbReference type="Gene3D" id="3.40.630.30">
    <property type="match status" value="1"/>
</dbReference>
<dbReference type="InterPro" id="IPR031165">
    <property type="entry name" value="GNAT_YJDJ"/>
</dbReference>
<dbReference type="InterPro" id="IPR016181">
    <property type="entry name" value="Acyl_CoA_acyltransferase"/>
</dbReference>
<dbReference type="PROSITE" id="PS51729">
    <property type="entry name" value="GNAT_YJDJ"/>
    <property type="match status" value="1"/>
</dbReference>
<sequence>MDDRITRENGPNGGRYVLYRDGMEAKLTYSAPGDGRWIADHTFVPVAMRGTGAGVALTRRLVEDARAEGMRIVPLCSFVAAHAQRHPEWSDVMA</sequence>
<evidence type="ECO:0000313" key="3">
    <source>
        <dbReference type="Proteomes" id="UP000049455"/>
    </source>
</evidence>
<reference evidence="2 3" key="1">
    <citation type="submission" date="2015-09" db="EMBL/GenBank/DDBJ databases">
        <authorList>
            <person name="Jackson K.R."/>
            <person name="Lunt B.L."/>
            <person name="Fisher J.N.B."/>
            <person name="Gardner A.V."/>
            <person name="Bailey M.E."/>
            <person name="Deus L.M."/>
            <person name="Earl A.S."/>
            <person name="Gibby P.D."/>
            <person name="Hartmann K.A."/>
            <person name="Liu J.E."/>
            <person name="Manci A.M."/>
            <person name="Nielsen D.A."/>
            <person name="Solomon M.B."/>
            <person name="Breakwell D.P."/>
            <person name="Burnett S.H."/>
            <person name="Grose J.H."/>
        </authorList>
    </citation>
    <scope>NUCLEOTIDE SEQUENCE [LARGE SCALE GENOMIC DNA]</scope>
    <source>
        <strain evidence="2 3">CECT 7799</strain>
    </source>
</reference>
<dbReference type="STRING" id="313367.JSE7799_00065"/>
<keyword evidence="3" id="KW-1185">Reference proteome</keyword>
<evidence type="ECO:0000259" key="1">
    <source>
        <dbReference type="PROSITE" id="PS51729"/>
    </source>
</evidence>
<evidence type="ECO:0000313" key="2">
    <source>
        <dbReference type="EMBL" id="CUH08519.1"/>
    </source>
</evidence>
<protein>
    <recommendedName>
        <fullName evidence="1">N-acetyltransferase domain-containing protein</fullName>
    </recommendedName>
</protein>
<dbReference type="Proteomes" id="UP000049455">
    <property type="component" value="Unassembled WGS sequence"/>
</dbReference>
<feature type="domain" description="N-acetyltransferase" evidence="1">
    <location>
        <begin position="8"/>
        <end position="94"/>
    </location>
</feature>
<accession>A0A0M7B7Q0</accession>
<proteinExistence type="predicted"/>
<dbReference type="Pfam" id="PF14542">
    <property type="entry name" value="Acetyltransf_CG"/>
    <property type="match status" value="1"/>
</dbReference>
<dbReference type="SUPFAM" id="SSF55729">
    <property type="entry name" value="Acyl-CoA N-acyltransferases (Nat)"/>
    <property type="match status" value="1"/>
</dbReference>
<dbReference type="PANTHER" id="PTHR31435:SF10">
    <property type="entry name" value="BSR4717 PROTEIN"/>
    <property type="match status" value="1"/>
</dbReference>
<dbReference type="EMBL" id="CYPR01000002">
    <property type="protein sequence ID" value="CUH08519.1"/>
    <property type="molecule type" value="Genomic_DNA"/>
</dbReference>
<dbReference type="PANTHER" id="PTHR31435">
    <property type="entry name" value="PROTEIN NATD1"/>
    <property type="match status" value="1"/>
</dbReference>
<organism evidence="2 3">
    <name type="scientific">Jannaschia seosinensis</name>
    <dbReference type="NCBI Taxonomy" id="313367"/>
    <lineage>
        <taxon>Bacteria</taxon>
        <taxon>Pseudomonadati</taxon>
        <taxon>Pseudomonadota</taxon>
        <taxon>Alphaproteobacteria</taxon>
        <taxon>Rhodobacterales</taxon>
        <taxon>Roseobacteraceae</taxon>
        <taxon>Jannaschia</taxon>
    </lineage>
</organism>
<dbReference type="InterPro" id="IPR045057">
    <property type="entry name" value="Gcn5-rel_NAT"/>
</dbReference>
<dbReference type="AlphaFoldDB" id="A0A0M7B7Q0"/>
<gene>
    <name evidence="2" type="ORF">JSE7799_00065</name>
</gene>
<name>A0A0M7B7Q0_9RHOB</name>